<evidence type="ECO:0000313" key="4">
    <source>
        <dbReference type="EMBL" id="JAD05239.1"/>
    </source>
</evidence>
<comment type="caution">
    <text evidence="1">Lacks conserved residue(s) required for the propagation of feature annotation.</text>
</comment>
<dbReference type="Gene3D" id="3.40.390.10">
    <property type="entry name" value="Collagenase (Catalytic Domain)"/>
    <property type="match status" value="1"/>
</dbReference>
<accession>A0A0A1X1N1</accession>
<feature type="binding site" evidence="1">
    <location>
        <position position="146"/>
    </location>
    <ligand>
        <name>Zn(2+)</name>
        <dbReference type="ChEBI" id="CHEBI:29105"/>
        <note>catalytic</note>
    </ligand>
</feature>
<reference evidence="4" key="2">
    <citation type="journal article" date="2015" name="Gigascience">
        <title>Reconstructing a comprehensive transcriptome assembly of a white-pupal translocated strain of the pest fruit fly Bactrocera cucurbitae.</title>
        <authorList>
            <person name="Sim S.B."/>
            <person name="Calla B."/>
            <person name="Hall B."/>
            <person name="DeRego T."/>
            <person name="Geib S.M."/>
        </authorList>
    </citation>
    <scope>NUCLEOTIDE SEQUENCE</scope>
</reference>
<dbReference type="InterPro" id="IPR001506">
    <property type="entry name" value="Peptidase_M12A"/>
</dbReference>
<evidence type="ECO:0000259" key="3">
    <source>
        <dbReference type="PROSITE" id="PS51864"/>
    </source>
</evidence>
<feature type="domain" description="Peptidase M12A" evidence="3">
    <location>
        <begin position="48"/>
        <end position="250"/>
    </location>
</feature>
<proteinExistence type="predicted"/>
<dbReference type="AlphaFoldDB" id="A0A0A1X1N1"/>
<keyword evidence="1 2" id="KW-0862">Zinc</keyword>
<evidence type="ECO:0000256" key="2">
    <source>
        <dbReference type="RuleBase" id="RU361183"/>
    </source>
</evidence>
<keyword evidence="2" id="KW-0732">Signal</keyword>
<dbReference type="InterPro" id="IPR006026">
    <property type="entry name" value="Peptidase_Metallo"/>
</dbReference>
<name>A0A0A1X1N1_ZEUCU</name>
<reference evidence="4" key="1">
    <citation type="submission" date="2014-11" db="EMBL/GenBank/DDBJ databases">
        <authorList>
            <person name="Geib S."/>
        </authorList>
    </citation>
    <scope>NUCLEOTIDE SEQUENCE</scope>
</reference>
<dbReference type="CDD" id="cd04280">
    <property type="entry name" value="ZnMc_astacin_like"/>
    <property type="match status" value="1"/>
</dbReference>
<protein>
    <recommendedName>
        <fullName evidence="2">Metalloendopeptidase</fullName>
        <ecNumber evidence="2">3.4.24.-</ecNumber>
    </recommendedName>
</protein>
<keyword evidence="1 2" id="KW-0378">Hydrolase</keyword>
<keyword evidence="1 2" id="KW-0645">Protease</keyword>
<dbReference type="PRINTS" id="PR00480">
    <property type="entry name" value="ASTACIN"/>
</dbReference>
<dbReference type="EMBL" id="GBXI01009053">
    <property type="protein sequence ID" value="JAD05239.1"/>
    <property type="molecule type" value="Transcribed_RNA"/>
</dbReference>
<dbReference type="SMART" id="SM00235">
    <property type="entry name" value="ZnMc"/>
    <property type="match status" value="1"/>
</dbReference>
<feature type="active site" evidence="1">
    <location>
        <position position="147"/>
    </location>
</feature>
<organism evidence="4">
    <name type="scientific">Zeugodacus cucurbitae</name>
    <name type="common">Melon fruit fly</name>
    <name type="synonym">Bactrocera cucurbitae</name>
    <dbReference type="NCBI Taxonomy" id="28588"/>
    <lineage>
        <taxon>Eukaryota</taxon>
        <taxon>Metazoa</taxon>
        <taxon>Ecdysozoa</taxon>
        <taxon>Arthropoda</taxon>
        <taxon>Hexapoda</taxon>
        <taxon>Insecta</taxon>
        <taxon>Pterygota</taxon>
        <taxon>Neoptera</taxon>
        <taxon>Endopterygota</taxon>
        <taxon>Diptera</taxon>
        <taxon>Brachycera</taxon>
        <taxon>Muscomorpha</taxon>
        <taxon>Tephritoidea</taxon>
        <taxon>Tephritidae</taxon>
        <taxon>Zeugodacus</taxon>
        <taxon>Zeugodacus</taxon>
    </lineage>
</organism>
<sequence length="252" mass="28877">MMMFLIFLLFSVIGTSPALPADPPVEKDPELTPGFFEGDIVLQAPWRNGVSKESRHWPNGIVYYKFMEGFFDEGQVLFVKGAMKTMEDVSCIRFVEADDNQPYFINITGNPRGCYSTIGFSGGIQQYNLQPYPLEEGCFRVGTIMHEMLHTLGFYHMQSTYNRNKYVRIVTKNIDPSHLHNFNKYEKKFIDDFEAKYDYGSILHYSPLAFSANGKNTIEPLRNVPENVMGQRVALSKGDINKLNKMYKCGKN</sequence>
<comment type="cofactor">
    <cofactor evidence="1 2">
        <name>Zn(2+)</name>
        <dbReference type="ChEBI" id="CHEBI:29105"/>
    </cofactor>
    <text evidence="1 2">Binds 1 zinc ion per subunit.</text>
</comment>
<dbReference type="GO" id="GO:0006508">
    <property type="term" value="P:proteolysis"/>
    <property type="evidence" value="ECO:0007669"/>
    <property type="project" value="UniProtKB-KW"/>
</dbReference>
<feature type="signal peptide" evidence="2">
    <location>
        <begin position="1"/>
        <end position="18"/>
    </location>
</feature>
<dbReference type="InterPro" id="IPR034035">
    <property type="entry name" value="Astacin-like_dom"/>
</dbReference>
<feature type="chain" id="PRO_5005108915" description="Metalloendopeptidase" evidence="2">
    <location>
        <begin position="19"/>
        <end position="252"/>
    </location>
</feature>
<dbReference type="PROSITE" id="PS51864">
    <property type="entry name" value="ASTACIN"/>
    <property type="match status" value="1"/>
</dbReference>
<dbReference type="GO" id="GO:0008270">
    <property type="term" value="F:zinc ion binding"/>
    <property type="evidence" value="ECO:0007669"/>
    <property type="project" value="UniProtKB-UniRule"/>
</dbReference>
<feature type="binding site" evidence="1">
    <location>
        <position position="156"/>
    </location>
    <ligand>
        <name>Zn(2+)</name>
        <dbReference type="ChEBI" id="CHEBI:29105"/>
        <note>catalytic</note>
    </ligand>
</feature>
<dbReference type="EC" id="3.4.24.-" evidence="2"/>
<dbReference type="InterPro" id="IPR024079">
    <property type="entry name" value="MetalloPept_cat_dom_sf"/>
</dbReference>
<dbReference type="SUPFAM" id="SSF55486">
    <property type="entry name" value="Metalloproteases ('zincins'), catalytic domain"/>
    <property type="match status" value="1"/>
</dbReference>
<dbReference type="GO" id="GO:0004222">
    <property type="term" value="F:metalloendopeptidase activity"/>
    <property type="evidence" value="ECO:0007669"/>
    <property type="project" value="UniProtKB-UniRule"/>
</dbReference>
<feature type="binding site" evidence="1">
    <location>
        <position position="150"/>
    </location>
    <ligand>
        <name>Zn(2+)</name>
        <dbReference type="ChEBI" id="CHEBI:29105"/>
        <note>catalytic</note>
    </ligand>
</feature>
<dbReference type="PANTHER" id="PTHR10127:SF814">
    <property type="entry name" value="MEPRIN A SUBUNIT BETA"/>
    <property type="match status" value="1"/>
</dbReference>
<evidence type="ECO:0000256" key="1">
    <source>
        <dbReference type="PROSITE-ProRule" id="PRU01211"/>
    </source>
</evidence>
<gene>
    <name evidence="4" type="primary">nas-4_5</name>
    <name evidence="4" type="ORF">g.19068</name>
</gene>
<dbReference type="PANTHER" id="PTHR10127">
    <property type="entry name" value="DISCOIDIN, CUB, EGF, LAMININ , AND ZINC METALLOPROTEASE DOMAIN CONTAINING"/>
    <property type="match status" value="1"/>
</dbReference>
<dbReference type="Pfam" id="PF01400">
    <property type="entry name" value="Astacin"/>
    <property type="match status" value="1"/>
</dbReference>
<dbReference type="OrthoDB" id="291007at2759"/>
<keyword evidence="1 2" id="KW-0482">Metalloprotease</keyword>
<keyword evidence="1 2" id="KW-0479">Metal-binding</keyword>